<accession>A0A2J8M0W3</accession>
<reference evidence="1 2" key="1">
    <citation type="submission" date="2017-12" db="EMBL/GenBank/DDBJ databases">
        <title>High-resolution comparative analysis of great ape genomes.</title>
        <authorList>
            <person name="Pollen A."/>
            <person name="Hastie A."/>
            <person name="Hormozdiari F."/>
            <person name="Dougherty M."/>
            <person name="Liu R."/>
            <person name="Chaisson M."/>
            <person name="Hoppe E."/>
            <person name="Hill C."/>
            <person name="Pang A."/>
            <person name="Hillier L."/>
            <person name="Baker C."/>
            <person name="Armstrong J."/>
            <person name="Shendure J."/>
            <person name="Paten B."/>
            <person name="Wilson R."/>
            <person name="Chao H."/>
            <person name="Schneider V."/>
            <person name="Ventura M."/>
            <person name="Kronenberg Z."/>
            <person name="Murali S."/>
            <person name="Gordon D."/>
            <person name="Cantsilieris S."/>
            <person name="Munson K."/>
            <person name="Nelson B."/>
            <person name="Raja A."/>
            <person name="Underwood J."/>
            <person name="Diekhans M."/>
            <person name="Fiddes I."/>
            <person name="Haussler D."/>
            <person name="Eichler E."/>
        </authorList>
    </citation>
    <scope>NUCLEOTIDE SEQUENCE [LARGE SCALE GENOMIC DNA]</scope>
    <source>
        <strain evidence="1">Yerkes chimp pedigree #C0471</strain>
    </source>
</reference>
<dbReference type="Proteomes" id="UP000236370">
    <property type="component" value="Unassembled WGS sequence"/>
</dbReference>
<protein>
    <submittedName>
        <fullName evidence="1">SETD5 isoform 6</fullName>
    </submittedName>
</protein>
<name>A0A2J8M0W3_PANTR</name>
<organism evidence="1 2">
    <name type="scientific">Pan troglodytes</name>
    <name type="common">Chimpanzee</name>
    <dbReference type="NCBI Taxonomy" id="9598"/>
    <lineage>
        <taxon>Eukaryota</taxon>
        <taxon>Metazoa</taxon>
        <taxon>Chordata</taxon>
        <taxon>Craniata</taxon>
        <taxon>Vertebrata</taxon>
        <taxon>Euteleostomi</taxon>
        <taxon>Mammalia</taxon>
        <taxon>Eutheria</taxon>
        <taxon>Euarchontoglires</taxon>
        <taxon>Primates</taxon>
        <taxon>Haplorrhini</taxon>
        <taxon>Catarrhini</taxon>
        <taxon>Hominidae</taxon>
        <taxon>Pan</taxon>
    </lineage>
</organism>
<dbReference type="AlphaFoldDB" id="A0A2J8M0W3"/>
<sequence>MSIAIPLGVTTPDTSYSDMAAGSEVSCLGSEWKRAWSLGQCRRHFHHLTHCKCHVRFHGSIKRSN</sequence>
<proteinExistence type="predicted"/>
<gene>
    <name evidence="1" type="ORF">CK820_G0025209</name>
</gene>
<evidence type="ECO:0000313" key="2">
    <source>
        <dbReference type="Proteomes" id="UP000236370"/>
    </source>
</evidence>
<dbReference type="EMBL" id="NBAG03000274">
    <property type="protein sequence ID" value="PNI53128.1"/>
    <property type="molecule type" value="Genomic_DNA"/>
</dbReference>
<comment type="caution">
    <text evidence="1">The sequence shown here is derived from an EMBL/GenBank/DDBJ whole genome shotgun (WGS) entry which is preliminary data.</text>
</comment>
<evidence type="ECO:0000313" key="1">
    <source>
        <dbReference type="EMBL" id="PNI53128.1"/>
    </source>
</evidence>